<dbReference type="RefSeq" id="WP_168662191.1">
    <property type="nucleotide sequence ID" value="NZ_CP051180.1"/>
</dbReference>
<gene>
    <name evidence="1" type="ORF">HER31_16355</name>
</gene>
<dbReference type="InterPro" id="IPR036280">
    <property type="entry name" value="Multihaem_cyt_sf"/>
</dbReference>
<organism evidence="1 2">
    <name type="scientific">Ferrimonas lipolytica</name>
    <dbReference type="NCBI Taxonomy" id="2724191"/>
    <lineage>
        <taxon>Bacteria</taxon>
        <taxon>Pseudomonadati</taxon>
        <taxon>Pseudomonadota</taxon>
        <taxon>Gammaproteobacteria</taxon>
        <taxon>Alteromonadales</taxon>
        <taxon>Ferrimonadaceae</taxon>
        <taxon>Ferrimonas</taxon>
    </lineage>
</organism>
<keyword evidence="2" id="KW-1185">Reference proteome</keyword>
<evidence type="ECO:0000313" key="2">
    <source>
        <dbReference type="Proteomes" id="UP000501602"/>
    </source>
</evidence>
<dbReference type="AlphaFoldDB" id="A0A6H1UGW8"/>
<proteinExistence type="predicted"/>
<accession>A0A6H1UGW8</accession>
<protein>
    <submittedName>
        <fullName evidence="1">Uncharacterized protein</fullName>
    </submittedName>
</protein>
<dbReference type="KEGG" id="fes:HER31_16355"/>
<sequence>MMKLKYLPLLIGAVLITGCGSDNSNEDVTQPVITPPAEQLPQTGSEVFDNVWGPDVQFELNTPIYVYLETNTREDMLQQFQGGTPPNAIQLDPAHIRELLPTLWTAEEFEQRVFNDNQINFADVLLYMGATRDDFHVDYQWGEDIATYRYWVSYDKNGDGDFDDEGDYKADPDWYASYMINFGEFRREVMYDSRGEALYMRLDLAHIQPDSGVLLRPNSAAMTKRREAIHKEEATRRHEAEAQYGANTVVFPRVEVTPIGQEMMVFEDVVATPHNLRPDIYKKDKVITLADVLLSMDAQGLIDIGYTFWGRLATDVDVQHFYLNEVNGQKAYGSVGYTFNTRTSWSANDFNAKYITAMVTLGAGTKPSYCDWTGQDDPYGQKDANGNPLQVPDGKLDLDNPECNPELTGVDIDISDWFVDKESHIFTDVWVVNYPGDSFEVFNTDMYGLYAENDSKRVGGDEKFPIHDINEAKKPLTETHFGWGIADCGNCHSLQGIHSDGDMGTLGVNPTPIYIRDDVTSYTVDDNSQLVVAPYQCAQCHGSNGAPEGHGEIARCFWCHSEDVVPPNHGPISVHTTYGEIASEAQPGGNDPMLFIGAAESIDVPTTDADAVAELERELQAKYFYLPYAENIRFDMLAPHEGVSWQGNWGFYPDEMKVRTNSDWFTDAQYPDPYSCMTCHPNKD</sequence>
<name>A0A6H1UGW8_9GAMM</name>
<reference evidence="1 2" key="1">
    <citation type="submission" date="2020-04" db="EMBL/GenBank/DDBJ databases">
        <title>Ferrimonas sp. S7 isolated from sea water.</title>
        <authorList>
            <person name="Bae S.S."/>
            <person name="Baek K."/>
        </authorList>
    </citation>
    <scope>NUCLEOTIDE SEQUENCE [LARGE SCALE GENOMIC DNA]</scope>
    <source>
        <strain evidence="1 2">S7</strain>
    </source>
</reference>
<dbReference type="Proteomes" id="UP000501602">
    <property type="component" value="Chromosome"/>
</dbReference>
<evidence type="ECO:0000313" key="1">
    <source>
        <dbReference type="EMBL" id="QIZ78331.1"/>
    </source>
</evidence>
<dbReference type="SUPFAM" id="SSF48695">
    <property type="entry name" value="Multiheme cytochromes"/>
    <property type="match status" value="1"/>
</dbReference>
<dbReference type="EMBL" id="CP051180">
    <property type="protein sequence ID" value="QIZ78331.1"/>
    <property type="molecule type" value="Genomic_DNA"/>
</dbReference>
<dbReference type="PROSITE" id="PS51257">
    <property type="entry name" value="PROKAR_LIPOPROTEIN"/>
    <property type="match status" value="1"/>
</dbReference>